<evidence type="ECO:0000313" key="2">
    <source>
        <dbReference type="Proteomes" id="UP001596119"/>
    </source>
</evidence>
<dbReference type="InterPro" id="IPR007263">
    <property type="entry name" value="DCC1-like"/>
</dbReference>
<dbReference type="RefSeq" id="WP_379569933.1">
    <property type="nucleotide sequence ID" value="NZ_JBHSQK010000081.1"/>
</dbReference>
<reference evidence="2" key="1">
    <citation type="journal article" date="2019" name="Int. J. Syst. Evol. Microbiol.">
        <title>The Global Catalogue of Microorganisms (GCM) 10K type strain sequencing project: providing services to taxonomists for standard genome sequencing and annotation.</title>
        <authorList>
            <consortium name="The Broad Institute Genomics Platform"/>
            <consortium name="The Broad Institute Genome Sequencing Center for Infectious Disease"/>
            <person name="Wu L."/>
            <person name="Ma J."/>
        </authorList>
    </citation>
    <scope>NUCLEOTIDE SEQUENCE [LARGE SCALE GENOMIC DNA]</scope>
    <source>
        <strain evidence="2">CGMCC 4.7397</strain>
    </source>
</reference>
<proteinExistence type="predicted"/>
<comment type="caution">
    <text evidence="1">The sequence shown here is derived from an EMBL/GenBank/DDBJ whole genome shotgun (WGS) entry which is preliminary data.</text>
</comment>
<accession>A0ABW1IG62</accession>
<dbReference type="Pfam" id="PF04134">
    <property type="entry name" value="DCC1-like"/>
    <property type="match status" value="1"/>
</dbReference>
<gene>
    <name evidence="1" type="ORF">ACFQH9_25980</name>
</gene>
<keyword evidence="2" id="KW-1185">Reference proteome</keyword>
<sequence length="135" mass="14703">MTPPTTGVLVFDGRCGFCTRTVGWLRLLDRDARITTLPYQQAGAPERAGATTAACAERVHFAAGGRTVTGAAAVNAAVAVALRTDLPERLYSRTAPVQDRVYAWIARHRGRFPGITPWCERYPEACSDPSRSREP</sequence>
<name>A0ABW1IG62_9PSEU</name>
<organism evidence="1 2">
    <name type="scientific">Pseudonocardia lutea</name>
    <dbReference type="NCBI Taxonomy" id="2172015"/>
    <lineage>
        <taxon>Bacteria</taxon>
        <taxon>Bacillati</taxon>
        <taxon>Actinomycetota</taxon>
        <taxon>Actinomycetes</taxon>
        <taxon>Pseudonocardiales</taxon>
        <taxon>Pseudonocardiaceae</taxon>
        <taxon>Pseudonocardia</taxon>
    </lineage>
</organism>
<dbReference type="EMBL" id="JBHSQK010000081">
    <property type="protein sequence ID" value="MFC5951718.1"/>
    <property type="molecule type" value="Genomic_DNA"/>
</dbReference>
<evidence type="ECO:0000313" key="1">
    <source>
        <dbReference type="EMBL" id="MFC5951718.1"/>
    </source>
</evidence>
<dbReference type="Proteomes" id="UP001596119">
    <property type="component" value="Unassembled WGS sequence"/>
</dbReference>
<protein>
    <submittedName>
        <fullName evidence="1">Thiol-disulfide oxidoreductase DCC family protein</fullName>
    </submittedName>
</protein>